<dbReference type="GO" id="GO:0031012">
    <property type="term" value="C:extracellular matrix"/>
    <property type="evidence" value="ECO:0007669"/>
    <property type="project" value="TreeGrafter"/>
</dbReference>
<dbReference type="SMART" id="SM00832">
    <property type="entry name" value="C8"/>
    <property type="match status" value="3"/>
</dbReference>
<dbReference type="GO" id="GO:0005615">
    <property type="term" value="C:extracellular space"/>
    <property type="evidence" value="ECO:0007669"/>
    <property type="project" value="TreeGrafter"/>
</dbReference>
<evidence type="ECO:0000313" key="11">
    <source>
        <dbReference type="RefSeq" id="XP_025067289.1"/>
    </source>
</evidence>
<dbReference type="PROSITE" id="PS51233">
    <property type="entry name" value="VWFD"/>
    <property type="match status" value="3"/>
</dbReference>
<evidence type="ECO:0000256" key="3">
    <source>
        <dbReference type="ARBA" id="ARBA00023157"/>
    </source>
</evidence>
<keyword evidence="10" id="KW-1185">Reference proteome</keyword>
<feature type="domain" description="VWFD" evidence="9">
    <location>
        <begin position="882"/>
        <end position="1059"/>
    </location>
</feature>
<dbReference type="SMART" id="SM00215">
    <property type="entry name" value="VWC_out"/>
    <property type="match status" value="3"/>
</dbReference>
<keyword evidence="7" id="KW-0812">Transmembrane</keyword>
<evidence type="ECO:0000259" key="9">
    <source>
        <dbReference type="PROSITE" id="PS51233"/>
    </source>
</evidence>
<evidence type="ECO:0000256" key="4">
    <source>
        <dbReference type="ARBA" id="ARBA00023180"/>
    </source>
</evidence>
<feature type="domain" description="EGF-like" evidence="8">
    <location>
        <begin position="1277"/>
        <end position="1315"/>
    </location>
</feature>
<dbReference type="CDD" id="cd00054">
    <property type="entry name" value="EGF_CA"/>
    <property type="match status" value="1"/>
</dbReference>
<dbReference type="PROSITE" id="PS01186">
    <property type="entry name" value="EGF_2"/>
    <property type="match status" value="1"/>
</dbReference>
<keyword evidence="1 5" id="KW-0245">EGF-like domain</keyword>
<sequence>MSASTPLSTTEPPTYSPSSSVTTTTSGTTTSSTSASTPLSTTEPPTYSPSSSVTTTTSGTTTSSMSASTPLSTTEPPTYSPSSSATTTASSTSVSTPSTTPQTTPTVPPLGRAICSASGDPHYNTFDQKVHHFMGTCTYTLSKVCNASTGLLPFAVSTTNEHRGSNTKVSYVKSVHVEVYDNQISLLKNRKVNVNGRRVNLPVFIGSKIKILSIGGYIHLETDFGLWVRFDGNHYAEVSVPSNYQGQLCGLCGNYNNNPGDDNIKPDGYAARDSTELGDSWVVPENNTVCSSDPPGTCDPKLESEVKKNTACGMISDPAGVFKDCHAKVNWENFFSNCVYDMCLTGGQAMSLCYGLQAYAEACSSAGICIKWRSATLCPITCPAHSQYESCNTVCPLTCLTPSTLSSCSSSPMEGCFCSEGYLLSGDKCVPQESCGCIDADKKYHQLGESWFTHETCTERCTCNNNSDITCVAWKCGIKENCNVQDGVLGCHASGSASCQVVGDPHYFTFDKTMLTFLGTCTYTLVETCNNNSVVPVTIRGKNEDRGQRGATYLKEVYIDVYDNRITLQKSRSILLNKERVYAPVKNRMRGVSIGNVGLYVVVETDFGLVVKYDGDHHLEISLPDSYFSKVCGMCGNYNGRKDDDLLMPNHLQASNVAQFGNSWKVEADSERGCLPDKGDEPNPPCTAGARPNMEKQCNALMSDPFKRCHHLVDPELFIKTCVYDMCKYGGMKSTLCDIVQAYVDTCKKDGESIMWRNGTFCPLPCPSHSHYTACAPLCPATCNDIFAPTLCEKPGECTEGCVCNNGYVLSNDRCVPLRDCGCRDNKDNYYSVGDSWVTKHCGQKCRCRNGNVITCQDYTCEIGSVCTLHNGNYKCKPTGFGKCLVTGDPHYLTFDGLWHHFQGKSTYVLAQTVPEVPSHLPPFSIEGKNQLLPRSRRITFLKEVRVDVYNHTVMFKQRKRLVLDGVSAIPPARPHEGIQIFQRATRIYMQTDFGLSISYDGSENLDITLANTYKNKVEGLCGNFDNKYRNDFTKPDGSRVRNVNVFGESWKVPVERSAHRLRRAADDELDDAELETGFLSECSESQLLQVNATSNCWVLMDPDGPFQGCHANVSADFFLQNCLYDMCVEPNNNEMLCRDVEQYVLVCQERGIAVQNWRERTSCAPQCPPNSTYSICTSACPVSCGNLAAASECDLPCVEGCECLPGYILSGFDCVPYKECGCTFLNQYYKVGEMFMTEDCSQTCVCTESSSVSCLPEPCGSETVCGVANLTRGCYRNSLCLHNPCQNDGICVPSNSNSSFSCICPDPYMGTLCEKDRIDTPVISDNPLVYIIVGVAAGVVVLALIISLVLWGYRRKRQDQSRLASQRSWSLNYSTDALDQGMGQQDLGFVVNTAFDQRENQPHHS</sequence>
<feature type="domain" description="VWFD" evidence="9">
    <location>
        <begin position="497"/>
        <end position="675"/>
    </location>
</feature>
<dbReference type="SMART" id="SM00214">
    <property type="entry name" value="VWC"/>
    <property type="match status" value="2"/>
</dbReference>
<dbReference type="InParanoid" id="A0A3Q0H5F9"/>
<keyword evidence="2" id="KW-0677">Repeat</keyword>
<dbReference type="Pfam" id="PF08742">
    <property type="entry name" value="C8"/>
    <property type="match status" value="3"/>
</dbReference>
<dbReference type="PROSITE" id="PS00022">
    <property type="entry name" value="EGF_1"/>
    <property type="match status" value="1"/>
</dbReference>
<gene>
    <name evidence="11" type="primary">LOC102369156</name>
</gene>
<dbReference type="Proteomes" id="UP000189705">
    <property type="component" value="Unplaced"/>
</dbReference>
<evidence type="ECO:0000313" key="10">
    <source>
        <dbReference type="Proteomes" id="UP000189705"/>
    </source>
</evidence>
<dbReference type="SUPFAM" id="SSF57196">
    <property type="entry name" value="EGF/Laminin"/>
    <property type="match status" value="1"/>
</dbReference>
<dbReference type="InterPro" id="IPR000742">
    <property type="entry name" value="EGF"/>
</dbReference>
<dbReference type="InterPro" id="IPR050780">
    <property type="entry name" value="Mucin_vWF_Thrombospondin_sf"/>
</dbReference>
<feature type="region of interest" description="Disordered" evidence="6">
    <location>
        <begin position="1"/>
        <end position="113"/>
    </location>
</feature>
<dbReference type="SMART" id="SM00181">
    <property type="entry name" value="EGF"/>
    <property type="match status" value="4"/>
</dbReference>
<dbReference type="STRING" id="38654.A0A3Q0H5F9"/>
<dbReference type="PROSITE" id="PS50026">
    <property type="entry name" value="EGF_3"/>
    <property type="match status" value="1"/>
</dbReference>
<dbReference type="InterPro" id="IPR036084">
    <property type="entry name" value="Ser_inhib-like_sf"/>
</dbReference>
<dbReference type="RefSeq" id="XP_025067289.1">
    <property type="nucleotide sequence ID" value="XM_025211504.1"/>
</dbReference>
<dbReference type="InterPro" id="IPR025615">
    <property type="entry name" value="TILa_dom"/>
</dbReference>
<dbReference type="Pfam" id="PF12714">
    <property type="entry name" value="TILa"/>
    <property type="match status" value="3"/>
</dbReference>
<dbReference type="CDD" id="cd19941">
    <property type="entry name" value="TIL"/>
    <property type="match status" value="3"/>
</dbReference>
<evidence type="ECO:0000256" key="1">
    <source>
        <dbReference type="ARBA" id="ARBA00022536"/>
    </source>
</evidence>
<evidence type="ECO:0000256" key="5">
    <source>
        <dbReference type="PROSITE-ProRule" id="PRU00076"/>
    </source>
</evidence>
<reference evidence="11" key="1">
    <citation type="submission" date="2025-08" db="UniProtKB">
        <authorList>
            <consortium name="RefSeq"/>
        </authorList>
    </citation>
    <scope>IDENTIFICATION</scope>
</reference>
<dbReference type="GeneID" id="102369156"/>
<feature type="transmembrane region" description="Helical" evidence="7">
    <location>
        <begin position="1329"/>
        <end position="1354"/>
    </location>
</feature>
<dbReference type="SMART" id="SM00216">
    <property type="entry name" value="VWD"/>
    <property type="match status" value="3"/>
</dbReference>
<accession>A0A3Q0H5F9</accession>
<organism evidence="10 11">
    <name type="scientific">Alligator sinensis</name>
    <name type="common">Chinese alligator</name>
    <dbReference type="NCBI Taxonomy" id="38654"/>
    <lineage>
        <taxon>Eukaryota</taxon>
        <taxon>Metazoa</taxon>
        <taxon>Chordata</taxon>
        <taxon>Craniata</taxon>
        <taxon>Vertebrata</taxon>
        <taxon>Euteleostomi</taxon>
        <taxon>Archelosauria</taxon>
        <taxon>Archosauria</taxon>
        <taxon>Crocodylia</taxon>
        <taxon>Alligatoridae</taxon>
        <taxon>Alligatorinae</taxon>
        <taxon>Alligator</taxon>
    </lineage>
</organism>
<feature type="disulfide bond" evidence="5">
    <location>
        <begin position="1286"/>
        <end position="1303"/>
    </location>
</feature>
<feature type="domain" description="VWFD" evidence="9">
    <location>
        <begin position="113"/>
        <end position="291"/>
    </location>
</feature>
<evidence type="ECO:0000259" key="8">
    <source>
        <dbReference type="PROSITE" id="PS50026"/>
    </source>
</evidence>
<dbReference type="Gene3D" id="2.10.25.10">
    <property type="entry name" value="Laminin"/>
    <property type="match status" value="4"/>
</dbReference>
<keyword evidence="7" id="KW-0472">Membrane</keyword>
<comment type="caution">
    <text evidence="5">Lacks conserved residue(s) required for the propagation of feature annotation.</text>
</comment>
<dbReference type="KEGG" id="asn:102369156"/>
<dbReference type="InterPro" id="IPR014853">
    <property type="entry name" value="VWF/SSPO/ZAN-like_Cys-rich_dom"/>
</dbReference>
<dbReference type="PANTHER" id="PTHR11339">
    <property type="entry name" value="EXTRACELLULAR MATRIX GLYCOPROTEIN RELATED"/>
    <property type="match status" value="1"/>
</dbReference>
<evidence type="ECO:0000256" key="7">
    <source>
        <dbReference type="SAM" id="Phobius"/>
    </source>
</evidence>
<keyword evidence="3 5" id="KW-1015">Disulfide bond</keyword>
<dbReference type="Pfam" id="PF00094">
    <property type="entry name" value="VWD"/>
    <property type="match status" value="3"/>
</dbReference>
<evidence type="ECO:0000256" key="2">
    <source>
        <dbReference type="ARBA" id="ARBA00022737"/>
    </source>
</evidence>
<feature type="disulfide bond" evidence="5">
    <location>
        <begin position="1305"/>
        <end position="1314"/>
    </location>
</feature>
<evidence type="ECO:0000256" key="6">
    <source>
        <dbReference type="SAM" id="MobiDB-lite"/>
    </source>
</evidence>
<keyword evidence="7" id="KW-1133">Transmembrane helix</keyword>
<proteinExistence type="predicted"/>
<dbReference type="FunFam" id="2.10.25.10:FF:000118">
    <property type="entry name" value="protein delta homolog 2"/>
    <property type="match status" value="1"/>
</dbReference>
<dbReference type="SUPFAM" id="SSF57567">
    <property type="entry name" value="Serine protease inhibitors"/>
    <property type="match status" value="3"/>
</dbReference>
<protein>
    <submittedName>
        <fullName evidence="11">Zonadhesin-like</fullName>
    </submittedName>
</protein>
<name>A0A3Q0H5F9_ALLSI</name>
<dbReference type="InterPro" id="IPR001007">
    <property type="entry name" value="VWF_dom"/>
</dbReference>
<dbReference type="Pfam" id="PF01826">
    <property type="entry name" value="TIL"/>
    <property type="match status" value="3"/>
</dbReference>
<dbReference type="FunFam" id="2.10.25.10:FF:000055">
    <property type="entry name" value="alpha-tectorin isoform X1"/>
    <property type="match status" value="3"/>
</dbReference>
<keyword evidence="4" id="KW-0325">Glycoprotein</keyword>
<dbReference type="InterPro" id="IPR002919">
    <property type="entry name" value="TIL_dom"/>
</dbReference>
<dbReference type="PANTHER" id="PTHR11339:SF374">
    <property type="entry name" value="ZONADHESIN"/>
    <property type="match status" value="1"/>
</dbReference>
<feature type="compositionally biased region" description="Low complexity" evidence="6">
    <location>
        <begin position="1"/>
        <end position="105"/>
    </location>
</feature>
<dbReference type="InterPro" id="IPR001846">
    <property type="entry name" value="VWF_type-D"/>
</dbReference>